<dbReference type="AlphaFoldDB" id="A0A8J6YVI6"/>
<feature type="transmembrane region" description="Helical" evidence="1">
    <location>
        <begin position="158"/>
        <end position="176"/>
    </location>
</feature>
<accession>A0A8J6YVI6</accession>
<name>A0A8J6YVI6_9RHOB</name>
<protein>
    <recommendedName>
        <fullName evidence="4">DedA family protein</fullName>
    </recommendedName>
</protein>
<evidence type="ECO:0000313" key="2">
    <source>
        <dbReference type="EMBL" id="MBE3638407.1"/>
    </source>
</evidence>
<gene>
    <name evidence="2" type="ORF">ICN82_09360</name>
</gene>
<proteinExistence type="predicted"/>
<evidence type="ECO:0008006" key="4">
    <source>
        <dbReference type="Google" id="ProtNLM"/>
    </source>
</evidence>
<keyword evidence="1" id="KW-1133">Transmembrane helix</keyword>
<evidence type="ECO:0000313" key="3">
    <source>
        <dbReference type="Proteomes" id="UP000609121"/>
    </source>
</evidence>
<sequence length="177" mass="18601">MAEGRSGIAVLSAMEATFLPIPLEAVLVPLMIARPAHALMLGLWSLIGCLAGTAILYLSGWLLADPVVLPLLDWLGLSAQFAALEGRLHGTRLFFTVLLLSVSPFPIQLASLGAGMLGSSFALLMVAVTVARGGRYMGLGVLAHLLGPRLAALHVPRWVWITALAGLLALSGHAFLF</sequence>
<keyword evidence="1" id="KW-0472">Membrane</keyword>
<dbReference type="Proteomes" id="UP000609121">
    <property type="component" value="Unassembled WGS sequence"/>
</dbReference>
<reference evidence="2" key="1">
    <citation type="submission" date="2020-09" db="EMBL/GenBank/DDBJ databases">
        <title>A novel bacterium of genus Mangrovicoccus, isolated from South China Sea.</title>
        <authorList>
            <person name="Huang H."/>
            <person name="Mo K."/>
            <person name="Hu Y."/>
        </authorList>
    </citation>
    <scope>NUCLEOTIDE SEQUENCE</scope>
    <source>
        <strain evidence="2">HB182678</strain>
    </source>
</reference>
<dbReference type="RefSeq" id="WP_193181981.1">
    <property type="nucleotide sequence ID" value="NZ_JACVXA010000022.1"/>
</dbReference>
<comment type="caution">
    <text evidence="2">The sequence shown here is derived from an EMBL/GenBank/DDBJ whole genome shotgun (WGS) entry which is preliminary data.</text>
</comment>
<organism evidence="2 3">
    <name type="scientific">Mangrovicoccus algicola</name>
    <dbReference type="NCBI Taxonomy" id="2771008"/>
    <lineage>
        <taxon>Bacteria</taxon>
        <taxon>Pseudomonadati</taxon>
        <taxon>Pseudomonadota</taxon>
        <taxon>Alphaproteobacteria</taxon>
        <taxon>Rhodobacterales</taxon>
        <taxon>Paracoccaceae</taxon>
        <taxon>Mangrovicoccus</taxon>
    </lineage>
</organism>
<keyword evidence="1" id="KW-0812">Transmembrane</keyword>
<dbReference type="EMBL" id="JACVXA010000022">
    <property type="protein sequence ID" value="MBE3638407.1"/>
    <property type="molecule type" value="Genomic_DNA"/>
</dbReference>
<keyword evidence="3" id="KW-1185">Reference proteome</keyword>
<feature type="transmembrane region" description="Helical" evidence="1">
    <location>
        <begin position="39"/>
        <end position="64"/>
    </location>
</feature>
<evidence type="ECO:0000256" key="1">
    <source>
        <dbReference type="SAM" id="Phobius"/>
    </source>
</evidence>